<protein>
    <recommendedName>
        <fullName evidence="4">RNase H type-1 domain-containing protein</fullName>
    </recommendedName>
</protein>
<dbReference type="PANTHER" id="PTHR47723">
    <property type="entry name" value="OS05G0353850 PROTEIN"/>
    <property type="match status" value="1"/>
</dbReference>
<dbReference type="InterPro" id="IPR012337">
    <property type="entry name" value="RNaseH-like_sf"/>
</dbReference>
<evidence type="ECO:0000256" key="1">
    <source>
        <dbReference type="SAM" id="MobiDB-lite"/>
    </source>
</evidence>
<dbReference type="Gramene" id="AUR62013995-RA">
    <property type="protein sequence ID" value="AUR62013995-RA:cds"/>
    <property type="gene ID" value="AUR62013995"/>
</dbReference>
<feature type="region of interest" description="Disordered" evidence="1">
    <location>
        <begin position="91"/>
        <end position="149"/>
    </location>
</feature>
<feature type="compositionally biased region" description="Polar residues" evidence="1">
    <location>
        <begin position="105"/>
        <end position="114"/>
    </location>
</feature>
<feature type="compositionally biased region" description="Low complexity" evidence="1">
    <location>
        <begin position="95"/>
        <end position="104"/>
    </location>
</feature>
<dbReference type="InterPro" id="IPR053151">
    <property type="entry name" value="RNase_H-like"/>
</dbReference>
<dbReference type="AlphaFoldDB" id="A0A803LJ48"/>
<evidence type="ECO:0008006" key="4">
    <source>
        <dbReference type="Google" id="ProtNLM"/>
    </source>
</evidence>
<dbReference type="PANTHER" id="PTHR47723:SF19">
    <property type="entry name" value="POLYNUCLEOTIDYL TRANSFERASE, RIBONUCLEASE H-LIKE SUPERFAMILY PROTEIN"/>
    <property type="match status" value="1"/>
</dbReference>
<dbReference type="GO" id="GO:0003676">
    <property type="term" value="F:nucleic acid binding"/>
    <property type="evidence" value="ECO:0007669"/>
    <property type="project" value="InterPro"/>
</dbReference>
<dbReference type="EnsemblPlants" id="AUR62013995-RA">
    <property type="protein sequence ID" value="AUR62013995-RA:cds"/>
    <property type="gene ID" value="AUR62013995"/>
</dbReference>
<evidence type="ECO:0000313" key="2">
    <source>
        <dbReference type="EnsemblPlants" id="AUR62013995-RA:cds"/>
    </source>
</evidence>
<feature type="compositionally biased region" description="Low complexity" evidence="1">
    <location>
        <begin position="123"/>
        <end position="139"/>
    </location>
</feature>
<accession>A0A803LJ48</accession>
<dbReference type="InterPro" id="IPR036397">
    <property type="entry name" value="RNaseH_sf"/>
</dbReference>
<evidence type="ECO:0000313" key="3">
    <source>
        <dbReference type="Proteomes" id="UP000596660"/>
    </source>
</evidence>
<proteinExistence type="predicted"/>
<feature type="compositionally biased region" description="Polar residues" evidence="1">
    <location>
        <begin position="140"/>
        <end position="149"/>
    </location>
</feature>
<reference evidence="2" key="1">
    <citation type="journal article" date="2017" name="Nature">
        <title>The genome of Chenopodium quinoa.</title>
        <authorList>
            <person name="Jarvis D.E."/>
            <person name="Ho Y.S."/>
            <person name="Lightfoot D.J."/>
            <person name="Schmoeckel S.M."/>
            <person name="Li B."/>
            <person name="Borm T.J.A."/>
            <person name="Ohyanagi H."/>
            <person name="Mineta K."/>
            <person name="Michell C.T."/>
            <person name="Saber N."/>
            <person name="Kharbatia N.M."/>
            <person name="Rupper R.R."/>
            <person name="Sharp A.R."/>
            <person name="Dally N."/>
            <person name="Boughton B.A."/>
            <person name="Woo Y.H."/>
            <person name="Gao G."/>
            <person name="Schijlen E.G.W.M."/>
            <person name="Guo X."/>
            <person name="Momin A.A."/>
            <person name="Negrao S."/>
            <person name="Al-Babili S."/>
            <person name="Gehring C."/>
            <person name="Roessner U."/>
            <person name="Jung C."/>
            <person name="Murphy K."/>
            <person name="Arold S.T."/>
            <person name="Gojobori T."/>
            <person name="van der Linden C.G."/>
            <person name="van Loo E.N."/>
            <person name="Jellen E.N."/>
            <person name="Maughan P.J."/>
            <person name="Tester M."/>
        </authorList>
    </citation>
    <scope>NUCLEOTIDE SEQUENCE [LARGE SCALE GENOMIC DNA]</scope>
    <source>
        <strain evidence="2">cv. PI 614886</strain>
    </source>
</reference>
<name>A0A803LJ48_CHEQI</name>
<reference evidence="2" key="2">
    <citation type="submission" date="2021-03" db="UniProtKB">
        <authorList>
            <consortium name="EnsemblPlants"/>
        </authorList>
    </citation>
    <scope>IDENTIFICATION</scope>
</reference>
<organism evidence="2 3">
    <name type="scientific">Chenopodium quinoa</name>
    <name type="common">Quinoa</name>
    <dbReference type="NCBI Taxonomy" id="63459"/>
    <lineage>
        <taxon>Eukaryota</taxon>
        <taxon>Viridiplantae</taxon>
        <taxon>Streptophyta</taxon>
        <taxon>Embryophyta</taxon>
        <taxon>Tracheophyta</taxon>
        <taxon>Spermatophyta</taxon>
        <taxon>Magnoliopsida</taxon>
        <taxon>eudicotyledons</taxon>
        <taxon>Gunneridae</taxon>
        <taxon>Pentapetalae</taxon>
        <taxon>Caryophyllales</taxon>
        <taxon>Chenopodiaceae</taxon>
        <taxon>Chenopodioideae</taxon>
        <taxon>Atripliceae</taxon>
        <taxon>Chenopodium</taxon>
    </lineage>
</organism>
<dbReference type="Gene3D" id="3.30.420.10">
    <property type="entry name" value="Ribonuclease H-like superfamily/Ribonuclease H"/>
    <property type="match status" value="1"/>
</dbReference>
<keyword evidence="3" id="KW-1185">Reference proteome</keyword>
<dbReference type="SUPFAM" id="SSF53098">
    <property type="entry name" value="Ribonuclease H-like"/>
    <property type="match status" value="1"/>
</dbReference>
<sequence>MCGEILMGQQKDLQIMQEEEASYAIAGGVHKYIRSFTANFGVCNAYKAELLAAELGLQMAKTLGIPKLILQMDNKACLEAISNEAIQGAECQAETAAASGTSSTNLQQQQQPETDLSRPAAPPNGQQQQPEPRRPAAAPDSNTAQRNSS</sequence>
<dbReference type="Proteomes" id="UP000596660">
    <property type="component" value="Unplaced"/>
</dbReference>